<dbReference type="AlphaFoldDB" id="A0A368XH91"/>
<keyword evidence="1" id="KW-0732">Signal</keyword>
<evidence type="ECO:0000259" key="3">
    <source>
        <dbReference type="Pfam" id="PF00149"/>
    </source>
</evidence>
<keyword evidence="2" id="KW-0547">Nucleotide-binding</keyword>
<accession>A0A368XH91</accession>
<dbReference type="InterPro" id="IPR029052">
    <property type="entry name" value="Metallo-depent_PP-like"/>
</dbReference>
<dbReference type="PIRSF" id="PIRSF036361">
    <property type="entry name" value="YunD"/>
    <property type="match status" value="1"/>
</dbReference>
<proteinExistence type="inferred from homology"/>
<dbReference type="PANTHER" id="PTHR11575:SF23">
    <property type="entry name" value="5-NUCLEOTIDASE FAMILY PROTEIN"/>
    <property type="match status" value="1"/>
</dbReference>
<evidence type="ECO:0000313" key="5">
    <source>
        <dbReference type="EMBL" id="RCW66969.1"/>
    </source>
</evidence>
<feature type="domain" description="5'-Nucleotidase C-terminal" evidence="4">
    <location>
        <begin position="292"/>
        <end position="426"/>
    </location>
</feature>
<comment type="caution">
    <text evidence="5">The sequence shown here is derived from an EMBL/GenBank/DDBJ whole genome shotgun (WGS) entry which is preliminary data.</text>
</comment>
<dbReference type="InterPro" id="IPR011240">
    <property type="entry name" value="Pesterase_YunD"/>
</dbReference>
<dbReference type="OrthoDB" id="9793179at2"/>
<gene>
    <name evidence="5" type="ORF">DFR57_10865</name>
</gene>
<reference evidence="5 6" key="1">
    <citation type="submission" date="2018-07" db="EMBL/GenBank/DDBJ databases">
        <title>Genomic Encyclopedia of Type Strains, Phase IV (KMG-IV): sequencing the most valuable type-strain genomes for metagenomic binning, comparative biology and taxonomic classification.</title>
        <authorList>
            <person name="Goeker M."/>
        </authorList>
    </citation>
    <scope>NUCLEOTIDE SEQUENCE [LARGE SCALE GENOMIC DNA]</scope>
    <source>
        <strain evidence="5 6">DSM 27696</strain>
    </source>
</reference>
<feature type="domain" description="Calcineurin-like phosphoesterase" evidence="3">
    <location>
        <begin position="11"/>
        <end position="205"/>
    </location>
</feature>
<dbReference type="EMBL" id="QPJJ01000008">
    <property type="protein sequence ID" value="RCW66969.1"/>
    <property type="molecule type" value="Genomic_DNA"/>
</dbReference>
<dbReference type="RefSeq" id="WP_114353118.1">
    <property type="nucleotide sequence ID" value="NZ_QPJJ01000008.1"/>
</dbReference>
<dbReference type="InterPro" id="IPR036907">
    <property type="entry name" value="5'-Nucleotdase_C_sf"/>
</dbReference>
<dbReference type="GO" id="GO:0009166">
    <property type="term" value="P:nucleotide catabolic process"/>
    <property type="evidence" value="ECO:0007669"/>
    <property type="project" value="InterPro"/>
</dbReference>
<organism evidence="5 6">
    <name type="scientific">Saliterribacillus persicus</name>
    <dbReference type="NCBI Taxonomy" id="930114"/>
    <lineage>
        <taxon>Bacteria</taxon>
        <taxon>Bacillati</taxon>
        <taxon>Bacillota</taxon>
        <taxon>Bacilli</taxon>
        <taxon>Bacillales</taxon>
        <taxon>Bacillaceae</taxon>
        <taxon>Saliterribacillus</taxon>
    </lineage>
</organism>
<dbReference type="GO" id="GO:0030288">
    <property type="term" value="C:outer membrane-bounded periplasmic space"/>
    <property type="evidence" value="ECO:0007669"/>
    <property type="project" value="TreeGrafter"/>
</dbReference>
<dbReference type="GO" id="GO:0008768">
    <property type="term" value="F:UDP-sugar diphosphatase activity"/>
    <property type="evidence" value="ECO:0007669"/>
    <property type="project" value="TreeGrafter"/>
</dbReference>
<evidence type="ECO:0000259" key="4">
    <source>
        <dbReference type="Pfam" id="PF02872"/>
    </source>
</evidence>
<dbReference type="Gene3D" id="3.60.21.10">
    <property type="match status" value="1"/>
</dbReference>
<dbReference type="Gene3D" id="3.90.780.10">
    <property type="entry name" value="5'-Nucleotidase, C-terminal domain"/>
    <property type="match status" value="1"/>
</dbReference>
<dbReference type="Proteomes" id="UP000252585">
    <property type="component" value="Unassembled WGS sequence"/>
</dbReference>
<dbReference type="Pfam" id="PF02872">
    <property type="entry name" value="5_nucleotid_C"/>
    <property type="match status" value="1"/>
</dbReference>
<sequence>MEEKLYLYYSNDLHSQFDNWSKMVHYFQKQKQQRIKEGNESWLIDIGDHVDRCHPIAEAHLGKANVELLNDANYDLVTIGNNEGITLDYQDLYHLYDEANFEVICGNLKSIGDDNPAWLKTSTIMESSNGVKIGFLGLTAPFNAFYNLLGWEVESPFEVLEQEILEIKEKCDIIVFLSHLGINDDEEIARRFKDIDVIVGGHTHHLFKNGEYVDGTLLTAAGKHGNYVGEIILTWDHDEKKLIKKEAYATSIEFSDRDVITENKLEGFKASAKEKLSETVVTLESPLLADWYTVTPIMEALTEDLRRWTNADIGMLNAGVLLESFQKGNVTLADVHRICPHPINPCTVELTGQEITEIIRASLEPKLTHMKLQGFGFRGKVIGKIIFSGIHVALKEVENDQIFIHHIYVDGKPLDSQKKYLLATGDMFTFGRMFPEISRSENKKYFMPEFLRDILASTLVKF</sequence>
<dbReference type="SUPFAM" id="SSF56300">
    <property type="entry name" value="Metallo-dependent phosphatases"/>
    <property type="match status" value="1"/>
</dbReference>
<comment type="similarity">
    <text evidence="2">Belongs to the 5'-nucleotidase family.</text>
</comment>
<dbReference type="InterPro" id="IPR008334">
    <property type="entry name" value="5'-Nucleotdase_C"/>
</dbReference>
<name>A0A368XH91_9BACI</name>
<protein>
    <submittedName>
        <fullName evidence="5">2',3'-cyclic-nucleotide 2'-phosphodiesterase (5'-nucleotidase family)</fullName>
    </submittedName>
</protein>
<dbReference type="Pfam" id="PF00149">
    <property type="entry name" value="Metallophos"/>
    <property type="match status" value="1"/>
</dbReference>
<dbReference type="CDD" id="cd00845">
    <property type="entry name" value="MPP_UshA_N_like"/>
    <property type="match status" value="1"/>
</dbReference>
<keyword evidence="6" id="KW-1185">Reference proteome</keyword>
<evidence type="ECO:0000313" key="6">
    <source>
        <dbReference type="Proteomes" id="UP000252585"/>
    </source>
</evidence>
<dbReference type="InterPro" id="IPR004843">
    <property type="entry name" value="Calcineurin-like_PHP"/>
</dbReference>
<dbReference type="GO" id="GO:0008253">
    <property type="term" value="F:5'-nucleotidase activity"/>
    <property type="evidence" value="ECO:0007669"/>
    <property type="project" value="TreeGrafter"/>
</dbReference>
<dbReference type="GO" id="GO:0000166">
    <property type="term" value="F:nucleotide binding"/>
    <property type="evidence" value="ECO:0007669"/>
    <property type="project" value="UniProtKB-KW"/>
</dbReference>
<dbReference type="PANTHER" id="PTHR11575">
    <property type="entry name" value="5'-NUCLEOTIDASE-RELATED"/>
    <property type="match status" value="1"/>
</dbReference>
<dbReference type="InterPro" id="IPR006179">
    <property type="entry name" value="5_nucleotidase/apyrase"/>
</dbReference>
<dbReference type="PRINTS" id="PR01607">
    <property type="entry name" value="APYRASEFAMLY"/>
</dbReference>
<evidence type="ECO:0000256" key="2">
    <source>
        <dbReference type="RuleBase" id="RU362119"/>
    </source>
</evidence>
<dbReference type="SUPFAM" id="SSF55816">
    <property type="entry name" value="5'-nucleotidase (syn. UDP-sugar hydrolase), C-terminal domain"/>
    <property type="match status" value="1"/>
</dbReference>
<keyword evidence="2" id="KW-0378">Hydrolase</keyword>
<evidence type="ECO:0000256" key="1">
    <source>
        <dbReference type="ARBA" id="ARBA00022729"/>
    </source>
</evidence>